<proteinExistence type="predicted"/>
<keyword evidence="2" id="KW-1185">Reference proteome</keyword>
<dbReference type="EMBL" id="CAUJNA010003623">
    <property type="protein sequence ID" value="CAJ1406319.1"/>
    <property type="molecule type" value="Genomic_DNA"/>
</dbReference>
<organism evidence="1 2">
    <name type="scientific">Effrenium voratum</name>
    <dbReference type="NCBI Taxonomy" id="2562239"/>
    <lineage>
        <taxon>Eukaryota</taxon>
        <taxon>Sar</taxon>
        <taxon>Alveolata</taxon>
        <taxon>Dinophyceae</taxon>
        <taxon>Suessiales</taxon>
        <taxon>Symbiodiniaceae</taxon>
        <taxon>Effrenium</taxon>
    </lineage>
</organism>
<protein>
    <submittedName>
        <fullName evidence="1">Uncharacterized protein</fullName>
    </submittedName>
</protein>
<dbReference type="Proteomes" id="UP001178507">
    <property type="component" value="Unassembled WGS sequence"/>
</dbReference>
<accession>A0AA36JIK6</accession>
<evidence type="ECO:0000313" key="2">
    <source>
        <dbReference type="Proteomes" id="UP001178507"/>
    </source>
</evidence>
<comment type="caution">
    <text evidence="1">The sequence shown here is derived from an EMBL/GenBank/DDBJ whole genome shotgun (WGS) entry which is preliminary data.</text>
</comment>
<sequence length="130" mass="14814">MTFGLAEREEKRWMGLGLSKAQSRSTRPVWSCPELRGKLRTAALGRPRYWWHKGLLAACAHAQVSSWMPAALAAPHLPSAYPREAVVRIGVQFDEAVWVYICFTTLLRRQRVRNRFELGCGCYQKARPAV</sequence>
<name>A0AA36JIK6_9DINO</name>
<reference evidence="1" key="1">
    <citation type="submission" date="2023-08" db="EMBL/GenBank/DDBJ databases">
        <authorList>
            <person name="Chen Y."/>
            <person name="Shah S."/>
            <person name="Dougan E. K."/>
            <person name="Thang M."/>
            <person name="Chan C."/>
        </authorList>
    </citation>
    <scope>NUCLEOTIDE SEQUENCE</scope>
</reference>
<gene>
    <name evidence="1" type="ORF">EVOR1521_LOCUS28311</name>
</gene>
<evidence type="ECO:0000313" key="1">
    <source>
        <dbReference type="EMBL" id="CAJ1406319.1"/>
    </source>
</evidence>
<dbReference type="AlphaFoldDB" id="A0AA36JIK6"/>